<reference evidence="1 2" key="1">
    <citation type="submission" date="2019-08" db="EMBL/GenBank/DDBJ databases">
        <title>Bacillus genomes from the desert of Cuatro Cienegas, Coahuila.</title>
        <authorList>
            <person name="Olmedo-Alvarez G."/>
        </authorList>
    </citation>
    <scope>NUCLEOTIDE SEQUENCE [LARGE SCALE GENOMIC DNA]</scope>
    <source>
        <strain evidence="1 2">CH446_14T</strain>
    </source>
</reference>
<dbReference type="EMBL" id="VTER01000004">
    <property type="protein sequence ID" value="TYS49126.1"/>
    <property type="molecule type" value="Genomic_DNA"/>
</dbReference>
<dbReference type="PANTHER" id="PTHR41260:SF1">
    <property type="entry name" value="PROTEIN ECSC"/>
    <property type="match status" value="1"/>
</dbReference>
<dbReference type="PANTHER" id="PTHR41260">
    <property type="entry name" value="PROTEIN ECSC"/>
    <property type="match status" value="1"/>
</dbReference>
<sequence>MQETKQQLQSELQKCQEWEEDQSGLWFWEKIGRLPFKVLDKLTPAIIQKKMGVMLDELGSYIQTGGSYLSTSNSIKSYYPGRNVNTLEDTAVLSIKEMDGAAEKLTGSRKKLAAIQGAGTGFGGLFTLSLDIPVLLGMQLKTLQDIAICYGYDPKSKKERLFIVKALQFVSADIVGKQAILRQLSDIDSPEEEVQREIASEIQGWREVVFAYRDQFGWKKLFQMVPIAGLVFGAFINRSAVGDIGEAGMMLYRKRKIKERLQAASSDILPADTEERLP</sequence>
<gene>
    <name evidence="1" type="ORF">FZD51_07810</name>
</gene>
<dbReference type="Proteomes" id="UP000322139">
    <property type="component" value="Unassembled WGS sequence"/>
</dbReference>
<accession>A0A5D4RGX2</accession>
<protein>
    <submittedName>
        <fullName evidence="1">EcsC family protein</fullName>
    </submittedName>
</protein>
<dbReference type="Pfam" id="PF12787">
    <property type="entry name" value="EcsC"/>
    <property type="match status" value="1"/>
</dbReference>
<name>A0A5D4RGX2_9BACI</name>
<dbReference type="RefSeq" id="WP_148974281.1">
    <property type="nucleotide sequence ID" value="NZ_JBNIKU010000001.1"/>
</dbReference>
<proteinExistence type="predicted"/>
<dbReference type="InterPro" id="IPR024787">
    <property type="entry name" value="EcsC"/>
</dbReference>
<dbReference type="AlphaFoldDB" id="A0A5D4RGX2"/>
<comment type="caution">
    <text evidence="1">The sequence shown here is derived from an EMBL/GenBank/DDBJ whole genome shotgun (WGS) entry which is preliminary data.</text>
</comment>
<evidence type="ECO:0000313" key="2">
    <source>
        <dbReference type="Proteomes" id="UP000322139"/>
    </source>
</evidence>
<evidence type="ECO:0000313" key="1">
    <source>
        <dbReference type="EMBL" id="TYS49126.1"/>
    </source>
</evidence>
<organism evidence="1 2">
    <name type="scientific">Bacillus infantis</name>
    <dbReference type="NCBI Taxonomy" id="324767"/>
    <lineage>
        <taxon>Bacteria</taxon>
        <taxon>Bacillati</taxon>
        <taxon>Bacillota</taxon>
        <taxon>Bacilli</taxon>
        <taxon>Bacillales</taxon>
        <taxon>Bacillaceae</taxon>
        <taxon>Bacillus</taxon>
    </lineage>
</organism>